<proteinExistence type="predicted"/>
<comment type="caution">
    <text evidence="1">The sequence shown here is derived from an EMBL/GenBank/DDBJ whole genome shotgun (WGS) entry which is preliminary data.</text>
</comment>
<organism evidence="1">
    <name type="scientific">marine sediment metagenome</name>
    <dbReference type="NCBI Taxonomy" id="412755"/>
    <lineage>
        <taxon>unclassified sequences</taxon>
        <taxon>metagenomes</taxon>
        <taxon>ecological metagenomes</taxon>
    </lineage>
</organism>
<evidence type="ECO:0000313" key="1">
    <source>
        <dbReference type="EMBL" id="GAH19246.1"/>
    </source>
</evidence>
<sequence length="97" mass="11120">GVIEEEEKEMIRNIFEFGDTIIAFLSLLLAKYLRCNLLVDITAISTPEKKEAINIHINNIKGLTSIHHSVKISLPPMHLYPEYYFQSAVVLLLSLFF</sequence>
<dbReference type="AlphaFoldDB" id="X1DEL3"/>
<protein>
    <submittedName>
        <fullName evidence="1">Uncharacterized protein</fullName>
    </submittedName>
</protein>
<reference evidence="1" key="1">
    <citation type="journal article" date="2014" name="Front. Microbiol.">
        <title>High frequency of phylogenetically diverse reductive dehalogenase-homologous genes in deep subseafloor sedimentary metagenomes.</title>
        <authorList>
            <person name="Kawai M."/>
            <person name="Futagami T."/>
            <person name="Toyoda A."/>
            <person name="Takaki Y."/>
            <person name="Nishi S."/>
            <person name="Hori S."/>
            <person name="Arai W."/>
            <person name="Tsubouchi T."/>
            <person name="Morono Y."/>
            <person name="Uchiyama I."/>
            <person name="Ito T."/>
            <person name="Fujiyama A."/>
            <person name="Inagaki F."/>
            <person name="Takami H."/>
        </authorList>
    </citation>
    <scope>NUCLEOTIDE SEQUENCE</scope>
    <source>
        <strain evidence="1">Expedition CK06-06</strain>
    </source>
</reference>
<dbReference type="EMBL" id="BARU01000292">
    <property type="protein sequence ID" value="GAH19246.1"/>
    <property type="molecule type" value="Genomic_DNA"/>
</dbReference>
<name>X1DEL3_9ZZZZ</name>
<gene>
    <name evidence="1" type="ORF">S03H2_01085</name>
</gene>
<feature type="non-terminal residue" evidence="1">
    <location>
        <position position="1"/>
    </location>
</feature>
<accession>X1DEL3</accession>